<dbReference type="Gene3D" id="3.30.160.60">
    <property type="entry name" value="Classic Zinc Finger"/>
    <property type="match status" value="1"/>
</dbReference>
<dbReference type="GO" id="GO:0008270">
    <property type="term" value="F:zinc ion binding"/>
    <property type="evidence" value="ECO:0007669"/>
    <property type="project" value="UniProtKB-KW"/>
</dbReference>
<dbReference type="KEGG" id="hazt:108675912"/>
<feature type="domain" description="RING-type" evidence="6">
    <location>
        <begin position="4"/>
        <end position="48"/>
    </location>
</feature>
<dbReference type="InterPro" id="IPR017907">
    <property type="entry name" value="Znf_RING_CS"/>
</dbReference>
<sequence>MSNCKACFKEFDSLNRKPLRLSCGHGFCFSCISSLPYVDGAIHCTKCKKSTLKYTDQMLVNNLAEKKPSQRDLHPSSETACLQHQKALDYLCMDCMELVCFACTRGTHAAHKIDTIDDLLQGDETVVESRAKIRTMMKCKLKRADESISEFRAILEFIDKIDLITPFKEGHKILQTQRVSTEQDLQAWDTSVSGADENKRHQCREILKRLLLEPEEIGEFSEIKKKMDAAGKDCHRLKYRIKKLASDDRQHSCDATAGSMRHSAGVALCGKKRQSAGGATPGKSWQPESTAVFKCSTAISQQTKNDPEVIVMTVTSASPPRSGLVCSRSPVAPASKSNTLKRKDAPRLDEKWESTVNADAANTDLRRKKMFTMPPGQHKGVPRHLTYEETRIDNFHGERDIEEPMSARLKPRSVEEPRSLEELHIWLKSLTGAENLCG</sequence>
<feature type="region of interest" description="Disordered" evidence="5">
    <location>
        <begin position="319"/>
        <end position="345"/>
    </location>
</feature>
<evidence type="ECO:0000256" key="3">
    <source>
        <dbReference type="ARBA" id="ARBA00022833"/>
    </source>
</evidence>
<dbReference type="InterPro" id="IPR050143">
    <property type="entry name" value="TRIM/RBCC"/>
</dbReference>
<dbReference type="Pfam" id="PF00643">
    <property type="entry name" value="zf-B_box"/>
    <property type="match status" value="1"/>
</dbReference>
<dbReference type="InterPro" id="IPR000315">
    <property type="entry name" value="Znf_B-box"/>
</dbReference>
<name>A0A8B7P0H1_HYAAZ</name>
<keyword evidence="1" id="KW-0479">Metal-binding</keyword>
<dbReference type="AlphaFoldDB" id="A0A8B7P0H1"/>
<gene>
    <name evidence="9" type="primary">LOC108675912</name>
</gene>
<dbReference type="PROSITE" id="PS50119">
    <property type="entry name" value="ZF_BBOX"/>
    <property type="match status" value="1"/>
</dbReference>
<dbReference type="SUPFAM" id="SSF57850">
    <property type="entry name" value="RING/U-box"/>
    <property type="match status" value="1"/>
</dbReference>
<dbReference type="PROSITE" id="PS50089">
    <property type="entry name" value="ZF_RING_2"/>
    <property type="match status" value="1"/>
</dbReference>
<keyword evidence="3" id="KW-0862">Zinc</keyword>
<dbReference type="InterPro" id="IPR013083">
    <property type="entry name" value="Znf_RING/FYVE/PHD"/>
</dbReference>
<keyword evidence="8" id="KW-1185">Reference proteome</keyword>
<organism evidence="8 9">
    <name type="scientific">Hyalella azteca</name>
    <name type="common">Amphipod</name>
    <dbReference type="NCBI Taxonomy" id="294128"/>
    <lineage>
        <taxon>Eukaryota</taxon>
        <taxon>Metazoa</taxon>
        <taxon>Ecdysozoa</taxon>
        <taxon>Arthropoda</taxon>
        <taxon>Crustacea</taxon>
        <taxon>Multicrustacea</taxon>
        <taxon>Malacostraca</taxon>
        <taxon>Eumalacostraca</taxon>
        <taxon>Peracarida</taxon>
        <taxon>Amphipoda</taxon>
        <taxon>Senticaudata</taxon>
        <taxon>Talitrida</taxon>
        <taxon>Talitroidea</taxon>
        <taxon>Hyalellidae</taxon>
        <taxon>Hyalella</taxon>
    </lineage>
</organism>
<accession>A0A8B7P0H1</accession>
<evidence type="ECO:0000256" key="1">
    <source>
        <dbReference type="ARBA" id="ARBA00022723"/>
    </source>
</evidence>
<reference evidence="9" key="1">
    <citation type="submission" date="2025-08" db="UniProtKB">
        <authorList>
            <consortium name="RefSeq"/>
        </authorList>
    </citation>
    <scope>IDENTIFICATION</scope>
    <source>
        <tissue evidence="9">Whole organism</tissue>
    </source>
</reference>
<keyword evidence="2 4" id="KW-0863">Zinc-finger</keyword>
<evidence type="ECO:0000256" key="2">
    <source>
        <dbReference type="ARBA" id="ARBA00022771"/>
    </source>
</evidence>
<dbReference type="CDD" id="cd19756">
    <property type="entry name" value="Bbox2"/>
    <property type="match status" value="1"/>
</dbReference>
<dbReference type="SUPFAM" id="SSF57845">
    <property type="entry name" value="B-box zinc-binding domain"/>
    <property type="match status" value="1"/>
</dbReference>
<evidence type="ECO:0000313" key="9">
    <source>
        <dbReference type="RefSeq" id="XP_018019455.1"/>
    </source>
</evidence>
<feature type="domain" description="B box-type" evidence="7">
    <location>
        <begin position="76"/>
        <end position="116"/>
    </location>
</feature>
<dbReference type="PROSITE" id="PS00518">
    <property type="entry name" value="ZF_RING_1"/>
    <property type="match status" value="1"/>
</dbReference>
<dbReference type="RefSeq" id="XP_018019455.1">
    <property type="nucleotide sequence ID" value="XM_018163966.2"/>
</dbReference>
<evidence type="ECO:0000259" key="6">
    <source>
        <dbReference type="PROSITE" id="PS50089"/>
    </source>
</evidence>
<protein>
    <submittedName>
        <fullName evidence="9">Uncharacterized protein LOC108675912</fullName>
    </submittedName>
</protein>
<evidence type="ECO:0000313" key="8">
    <source>
        <dbReference type="Proteomes" id="UP000694843"/>
    </source>
</evidence>
<evidence type="ECO:0000256" key="5">
    <source>
        <dbReference type="SAM" id="MobiDB-lite"/>
    </source>
</evidence>
<evidence type="ECO:0000256" key="4">
    <source>
        <dbReference type="PROSITE-ProRule" id="PRU00024"/>
    </source>
</evidence>
<dbReference type="InterPro" id="IPR001841">
    <property type="entry name" value="Znf_RING"/>
</dbReference>
<dbReference type="GeneID" id="108675912"/>
<dbReference type="Gene3D" id="3.30.40.10">
    <property type="entry name" value="Zinc/RING finger domain, C3HC4 (zinc finger)"/>
    <property type="match status" value="1"/>
</dbReference>
<proteinExistence type="predicted"/>
<dbReference type="Proteomes" id="UP000694843">
    <property type="component" value="Unplaced"/>
</dbReference>
<dbReference type="PANTHER" id="PTHR24103">
    <property type="entry name" value="E3 UBIQUITIN-PROTEIN LIGASE TRIM"/>
    <property type="match status" value="1"/>
</dbReference>
<evidence type="ECO:0000259" key="7">
    <source>
        <dbReference type="PROSITE" id="PS50119"/>
    </source>
</evidence>